<reference evidence="2 3" key="1">
    <citation type="submission" date="2019-12" db="EMBL/GenBank/DDBJ databases">
        <title>Rhizobium genotypes associated with high levels of biological nitrogen fixation by grain legumes in a temperate-maritime cropping system.</title>
        <authorList>
            <person name="Maluk M."/>
            <person name="Francesc Ferrando Molina F."/>
            <person name="Lopez Del Egido L."/>
            <person name="Lafos M."/>
            <person name="Langarica-Fuentes A."/>
            <person name="Gebre Yohannes G."/>
            <person name="Young M.W."/>
            <person name="Martin P."/>
            <person name="Gantlett R."/>
            <person name="Kenicer G."/>
            <person name="Hawes C."/>
            <person name="Begg G.S."/>
            <person name="Quilliam R.S."/>
            <person name="Squire G.R."/>
            <person name="Poole P.S."/>
            <person name="Young P.W."/>
            <person name="Iannetta P.M."/>
            <person name="James E.K."/>
        </authorList>
    </citation>
    <scope>NUCLEOTIDE SEQUENCE [LARGE SCALE GENOMIC DNA]</scope>
    <source>
        <strain evidence="2 3">JHI2449</strain>
    </source>
</reference>
<dbReference type="Proteomes" id="UP000468864">
    <property type="component" value="Unassembled WGS sequence"/>
</dbReference>
<name>A0A6N9ZE50_9HYPH</name>
<dbReference type="AlphaFoldDB" id="A0A6N9ZE50"/>
<proteinExistence type="predicted"/>
<feature type="region of interest" description="Disordered" evidence="1">
    <location>
        <begin position="1"/>
        <end position="63"/>
    </location>
</feature>
<evidence type="ECO:0000313" key="2">
    <source>
        <dbReference type="EMBL" id="NEH91774.1"/>
    </source>
</evidence>
<organism evidence="2 3">
    <name type="scientific">Rhizobium laguerreae</name>
    <dbReference type="NCBI Taxonomy" id="1076926"/>
    <lineage>
        <taxon>Bacteria</taxon>
        <taxon>Pseudomonadati</taxon>
        <taxon>Pseudomonadota</taxon>
        <taxon>Alphaproteobacteria</taxon>
        <taxon>Hyphomicrobiales</taxon>
        <taxon>Rhizobiaceae</taxon>
        <taxon>Rhizobium/Agrobacterium group</taxon>
        <taxon>Rhizobium</taxon>
    </lineage>
</organism>
<accession>A0A6N9ZE50</accession>
<protein>
    <submittedName>
        <fullName evidence="2">Uncharacterized protein</fullName>
    </submittedName>
</protein>
<comment type="caution">
    <text evidence="2">The sequence shown here is derived from an EMBL/GenBank/DDBJ whole genome shotgun (WGS) entry which is preliminary data.</text>
</comment>
<sequence>MPWPPPSALPGISPTGGDRQEATPRPQFAIHVTASCLGKPSRPSNLPPCGGDARQGRGGCRGRISRERARHQLARHKKRPGEPDLPCYLNEPCQYIRGHDPEMIFRALKAQAAWRRSADILPDLLSRTSS</sequence>
<gene>
    <name evidence="2" type="ORF">GR206_12120</name>
</gene>
<evidence type="ECO:0000256" key="1">
    <source>
        <dbReference type="SAM" id="MobiDB-lite"/>
    </source>
</evidence>
<dbReference type="EMBL" id="WUEP01000007">
    <property type="protein sequence ID" value="NEH91774.1"/>
    <property type="molecule type" value="Genomic_DNA"/>
</dbReference>
<evidence type="ECO:0000313" key="3">
    <source>
        <dbReference type="Proteomes" id="UP000468864"/>
    </source>
</evidence>